<name>A0A1M5GJN7_9BRAD</name>
<dbReference type="Proteomes" id="UP000190675">
    <property type="component" value="Chromosome I"/>
</dbReference>
<proteinExistence type="predicted"/>
<evidence type="ECO:0000313" key="2">
    <source>
        <dbReference type="Proteomes" id="UP000190675"/>
    </source>
</evidence>
<evidence type="ECO:0000313" key="1">
    <source>
        <dbReference type="EMBL" id="SHG03722.1"/>
    </source>
</evidence>
<sequence>MLGKAWIAASRHGRYRRPLLEVNAFRDVTRILGGELEIRTPACCRFEFFALSGAQTVDGLLYKRPALTKAAIHLLGQDLEALVAENNRLALARFRERWDNGQMITRVQRDGLGDYAHVALEAIEPGVHIV</sequence>
<protein>
    <submittedName>
        <fullName evidence="1">Uncharacterized protein</fullName>
    </submittedName>
</protein>
<organism evidence="1 2">
    <name type="scientific">Bradyrhizobium erythrophlei</name>
    <dbReference type="NCBI Taxonomy" id="1437360"/>
    <lineage>
        <taxon>Bacteria</taxon>
        <taxon>Pseudomonadati</taxon>
        <taxon>Pseudomonadota</taxon>
        <taxon>Alphaproteobacteria</taxon>
        <taxon>Hyphomicrobiales</taxon>
        <taxon>Nitrobacteraceae</taxon>
        <taxon>Bradyrhizobium</taxon>
    </lineage>
</organism>
<dbReference type="AlphaFoldDB" id="A0A1M5GJN7"/>
<accession>A0A1M5GJN7</accession>
<dbReference type="EMBL" id="LT670818">
    <property type="protein sequence ID" value="SHG03722.1"/>
    <property type="molecule type" value="Genomic_DNA"/>
</dbReference>
<gene>
    <name evidence="1" type="ORF">SAMN05444169_0188</name>
</gene>
<reference evidence="1 2" key="1">
    <citation type="submission" date="2016-11" db="EMBL/GenBank/DDBJ databases">
        <authorList>
            <person name="Jaros S."/>
            <person name="Januszkiewicz K."/>
            <person name="Wedrychowicz H."/>
        </authorList>
    </citation>
    <scope>NUCLEOTIDE SEQUENCE [LARGE SCALE GENOMIC DNA]</scope>
    <source>
        <strain evidence="1 2">GAS242</strain>
    </source>
</reference>